<dbReference type="Proteomes" id="UP001295740">
    <property type="component" value="Unassembled WGS sequence"/>
</dbReference>
<accession>A0AAI8YEM1</accession>
<keyword evidence="4" id="KW-1185">Reference proteome</keyword>
<dbReference type="GO" id="GO:0005759">
    <property type="term" value="C:mitochondrial matrix"/>
    <property type="evidence" value="ECO:0007669"/>
    <property type="project" value="TreeGrafter"/>
</dbReference>
<dbReference type="PANTHER" id="PTHR40020">
    <property type="entry name" value="CYTOCHROME C OXIDASE ASSEMBLY FACTOR 2"/>
    <property type="match status" value="1"/>
</dbReference>
<evidence type="ECO:0000313" key="4">
    <source>
        <dbReference type="Proteomes" id="UP001295740"/>
    </source>
</evidence>
<organism evidence="3 4">
    <name type="scientific">Anthostomella pinea</name>
    <dbReference type="NCBI Taxonomy" id="933095"/>
    <lineage>
        <taxon>Eukaryota</taxon>
        <taxon>Fungi</taxon>
        <taxon>Dikarya</taxon>
        <taxon>Ascomycota</taxon>
        <taxon>Pezizomycotina</taxon>
        <taxon>Sordariomycetes</taxon>
        <taxon>Xylariomycetidae</taxon>
        <taxon>Xylariales</taxon>
        <taxon>Xylariaceae</taxon>
        <taxon>Anthostomella</taxon>
    </lineage>
</organism>
<evidence type="ECO:0000256" key="2">
    <source>
        <dbReference type="SAM" id="SignalP"/>
    </source>
</evidence>
<feature type="region of interest" description="Disordered" evidence="1">
    <location>
        <begin position="63"/>
        <end position="164"/>
    </location>
</feature>
<comment type="caution">
    <text evidence="3">The sequence shown here is derived from an EMBL/GenBank/DDBJ whole genome shotgun (WGS) entry which is preliminary data.</text>
</comment>
<feature type="compositionally biased region" description="Basic and acidic residues" evidence="1">
    <location>
        <begin position="111"/>
        <end position="122"/>
    </location>
</feature>
<dbReference type="AlphaFoldDB" id="A0AAI8YEM1"/>
<keyword evidence="2" id="KW-0732">Signal</keyword>
<feature type="compositionally biased region" description="Basic and acidic residues" evidence="1">
    <location>
        <begin position="135"/>
        <end position="152"/>
    </location>
</feature>
<dbReference type="GO" id="GO:0033617">
    <property type="term" value="P:mitochondrial respiratory chain complex IV assembly"/>
    <property type="evidence" value="ECO:0007669"/>
    <property type="project" value="TreeGrafter"/>
</dbReference>
<feature type="signal peptide" evidence="2">
    <location>
        <begin position="1"/>
        <end position="28"/>
    </location>
</feature>
<gene>
    <name evidence="3" type="ORF">KHLLAP_LOCUS2398</name>
</gene>
<protein>
    <submittedName>
        <fullName evidence="3">Uu.00g047830.m01.CDS01</fullName>
    </submittedName>
</protein>
<reference evidence="3" key="1">
    <citation type="submission" date="2023-10" db="EMBL/GenBank/DDBJ databases">
        <authorList>
            <person name="Hackl T."/>
        </authorList>
    </citation>
    <scope>NUCLEOTIDE SEQUENCE</scope>
</reference>
<feature type="chain" id="PRO_5042528353" evidence="2">
    <location>
        <begin position="29"/>
        <end position="164"/>
    </location>
</feature>
<proteinExistence type="predicted"/>
<name>A0AAI8YEM1_9PEZI</name>
<sequence length="164" mass="17513">MPPHLHPRSRMTSSLFATTVAVSFLVVAVPHILPCPAPRIAHADSASATSQTYIETVVLPDGTVRQRRRRSRRSPAEVKDGIAQFGAAASGSRSTGEGDGETEVVPEIGSEEGRPRERRECPVPKPGGVIGELMGFRKDRDASSTVDRRRTDGGGVGKRTNGDT</sequence>
<dbReference type="PANTHER" id="PTHR40020:SF1">
    <property type="entry name" value="CYTOCHROME C OXIDASE ASSEMBLY FACTOR 2"/>
    <property type="match status" value="1"/>
</dbReference>
<evidence type="ECO:0000256" key="1">
    <source>
        <dbReference type="SAM" id="MobiDB-lite"/>
    </source>
</evidence>
<dbReference type="EMBL" id="CAUWAG010000003">
    <property type="protein sequence ID" value="CAJ2501930.1"/>
    <property type="molecule type" value="Genomic_DNA"/>
</dbReference>
<evidence type="ECO:0000313" key="3">
    <source>
        <dbReference type="EMBL" id="CAJ2501930.1"/>
    </source>
</evidence>